<evidence type="ECO:0000259" key="7">
    <source>
        <dbReference type="PROSITE" id="PS51294"/>
    </source>
</evidence>
<comment type="caution">
    <text evidence="8">The sequence shown here is derived from an EMBL/GenBank/DDBJ whole genome shotgun (WGS) entry which is preliminary data.</text>
</comment>
<dbReference type="PANTHER" id="PTHR46621">
    <property type="entry name" value="SNRNA-ACTIVATING PROTEIN COMPLEX SUBUNIT 4"/>
    <property type="match status" value="1"/>
</dbReference>
<dbReference type="EMBL" id="CAKOGP040001758">
    <property type="protein sequence ID" value="CAJ1949558.1"/>
    <property type="molecule type" value="Genomic_DNA"/>
</dbReference>
<feature type="compositionally biased region" description="Polar residues" evidence="5">
    <location>
        <begin position="49"/>
        <end position="60"/>
    </location>
</feature>
<evidence type="ECO:0000256" key="4">
    <source>
        <dbReference type="ARBA" id="ARBA00023242"/>
    </source>
</evidence>
<proteinExistence type="predicted"/>
<feature type="domain" description="HTH myb-type" evidence="7">
    <location>
        <begin position="304"/>
        <end position="348"/>
    </location>
</feature>
<dbReference type="InterPro" id="IPR001005">
    <property type="entry name" value="SANT/Myb"/>
</dbReference>
<evidence type="ECO:0000256" key="5">
    <source>
        <dbReference type="SAM" id="MobiDB-lite"/>
    </source>
</evidence>
<dbReference type="InterPro" id="IPR051575">
    <property type="entry name" value="Myb-like_DNA-bd"/>
</dbReference>
<evidence type="ECO:0000256" key="2">
    <source>
        <dbReference type="ARBA" id="ARBA00023125"/>
    </source>
</evidence>
<name>A0AAD2FQG8_9STRA</name>
<dbReference type="GO" id="GO:0019185">
    <property type="term" value="C:snRNA-activating protein complex"/>
    <property type="evidence" value="ECO:0007669"/>
    <property type="project" value="TreeGrafter"/>
</dbReference>
<evidence type="ECO:0000256" key="1">
    <source>
        <dbReference type="ARBA" id="ARBA00023015"/>
    </source>
</evidence>
<keyword evidence="3" id="KW-0804">Transcription</keyword>
<feature type="domain" description="HTH myb-type" evidence="7">
    <location>
        <begin position="249"/>
        <end position="302"/>
    </location>
</feature>
<feature type="region of interest" description="Disordered" evidence="5">
    <location>
        <begin position="1"/>
        <end position="20"/>
    </location>
</feature>
<dbReference type="InterPro" id="IPR017930">
    <property type="entry name" value="Myb_dom"/>
</dbReference>
<gene>
    <name evidence="8" type="ORF">CYCCA115_LOCUS12157</name>
</gene>
<sequence>MDTKHNGKVSSTLAGRNDPGVARLAGLSIGNVQEPFACPVNLDEERDTNASPRSDTTTAASVERRDDTFNNRASISRRNHVFHPYSAVFGSLPSYSAERREEEELSFPFVVDRKPKHGNLVRIPKPHRNANTGLPPFVSALLQPQQRNPSDSESSTLKQEARSHNIDYFAEFAPQKVYKSPTRPTNTIQRSIVNTPLGLAVLLNHDGSKPTSTPRSLPRHPANTIRPIQPQFAPSNSAQVATEQAQKFRRWQPEEDDVLKFAVETEGGPPINWKRIAHTYMNNTRTALQCKSRWTKSLKPGLARGPWTKEEDACILRYKQEGLKWSEISKYLPGRLPEHISDRYNNVLDPELKKDPWTNEEDRILFQEQRRIGNKWTQISHNIPGRSEKSVKNRWHNLKNTRKRRERSELFGRNARAKQQRFLETKLRLLKLEMTQKSSSPKIESAMVLEQKRLEEQLQSLQLVTTENPSVIKCEPIEVIEIDDD</sequence>
<evidence type="ECO:0000313" key="8">
    <source>
        <dbReference type="EMBL" id="CAJ1949558.1"/>
    </source>
</evidence>
<accession>A0AAD2FQG8</accession>
<dbReference type="GO" id="GO:0001006">
    <property type="term" value="F:RNA polymerase III type 3 promoter sequence-specific DNA binding"/>
    <property type="evidence" value="ECO:0007669"/>
    <property type="project" value="TreeGrafter"/>
</dbReference>
<dbReference type="SMART" id="SM00717">
    <property type="entry name" value="SANT"/>
    <property type="match status" value="3"/>
</dbReference>
<dbReference type="PANTHER" id="PTHR46621:SF1">
    <property type="entry name" value="SNRNA-ACTIVATING PROTEIN COMPLEX SUBUNIT 4"/>
    <property type="match status" value="1"/>
</dbReference>
<dbReference type="PROSITE" id="PS50090">
    <property type="entry name" value="MYB_LIKE"/>
    <property type="match status" value="3"/>
</dbReference>
<keyword evidence="4" id="KW-0539">Nucleus</keyword>
<protein>
    <submittedName>
        <fullName evidence="8">Uncharacterized protein</fullName>
    </submittedName>
</protein>
<feature type="domain" description="Myb-like" evidence="6">
    <location>
        <begin position="243"/>
        <end position="298"/>
    </location>
</feature>
<dbReference type="GO" id="GO:0042796">
    <property type="term" value="P:snRNA transcription by RNA polymerase III"/>
    <property type="evidence" value="ECO:0007669"/>
    <property type="project" value="TreeGrafter"/>
</dbReference>
<keyword evidence="2" id="KW-0238">DNA-binding</keyword>
<feature type="domain" description="Myb-like" evidence="6">
    <location>
        <begin position="349"/>
        <end position="399"/>
    </location>
</feature>
<dbReference type="AlphaFoldDB" id="A0AAD2FQG8"/>
<dbReference type="CDD" id="cd00167">
    <property type="entry name" value="SANT"/>
    <property type="match status" value="3"/>
</dbReference>
<feature type="region of interest" description="Disordered" evidence="5">
    <location>
        <begin position="43"/>
        <end position="71"/>
    </location>
</feature>
<dbReference type="Pfam" id="PF13921">
    <property type="entry name" value="Myb_DNA-bind_6"/>
    <property type="match status" value="1"/>
</dbReference>
<dbReference type="PROSITE" id="PS51294">
    <property type="entry name" value="HTH_MYB"/>
    <property type="match status" value="3"/>
</dbReference>
<evidence type="ECO:0000313" key="9">
    <source>
        <dbReference type="Proteomes" id="UP001295423"/>
    </source>
</evidence>
<dbReference type="SUPFAM" id="SSF46689">
    <property type="entry name" value="Homeodomain-like"/>
    <property type="match status" value="3"/>
</dbReference>
<dbReference type="Proteomes" id="UP001295423">
    <property type="component" value="Unassembled WGS sequence"/>
</dbReference>
<dbReference type="Pfam" id="PF00249">
    <property type="entry name" value="Myb_DNA-binding"/>
    <property type="match status" value="1"/>
</dbReference>
<dbReference type="InterPro" id="IPR009057">
    <property type="entry name" value="Homeodomain-like_sf"/>
</dbReference>
<dbReference type="GO" id="GO:0000978">
    <property type="term" value="F:RNA polymerase II cis-regulatory region sequence-specific DNA binding"/>
    <property type="evidence" value="ECO:0007669"/>
    <property type="project" value="TreeGrafter"/>
</dbReference>
<keyword evidence="1" id="KW-0805">Transcription regulation</keyword>
<feature type="domain" description="Myb-like" evidence="6">
    <location>
        <begin position="299"/>
        <end position="348"/>
    </location>
</feature>
<evidence type="ECO:0000256" key="3">
    <source>
        <dbReference type="ARBA" id="ARBA00023163"/>
    </source>
</evidence>
<evidence type="ECO:0000259" key="6">
    <source>
        <dbReference type="PROSITE" id="PS50090"/>
    </source>
</evidence>
<dbReference type="Gene3D" id="1.10.10.60">
    <property type="entry name" value="Homeodomain-like"/>
    <property type="match status" value="3"/>
</dbReference>
<keyword evidence="9" id="KW-1185">Reference proteome</keyword>
<feature type="domain" description="HTH myb-type" evidence="7">
    <location>
        <begin position="349"/>
        <end position="403"/>
    </location>
</feature>
<dbReference type="GO" id="GO:0042795">
    <property type="term" value="P:snRNA transcription by RNA polymerase II"/>
    <property type="evidence" value="ECO:0007669"/>
    <property type="project" value="TreeGrafter"/>
</dbReference>
<organism evidence="8 9">
    <name type="scientific">Cylindrotheca closterium</name>
    <dbReference type="NCBI Taxonomy" id="2856"/>
    <lineage>
        <taxon>Eukaryota</taxon>
        <taxon>Sar</taxon>
        <taxon>Stramenopiles</taxon>
        <taxon>Ochrophyta</taxon>
        <taxon>Bacillariophyta</taxon>
        <taxon>Bacillariophyceae</taxon>
        <taxon>Bacillariophycidae</taxon>
        <taxon>Bacillariales</taxon>
        <taxon>Bacillariaceae</taxon>
        <taxon>Cylindrotheca</taxon>
    </lineage>
</organism>
<reference evidence="8" key="1">
    <citation type="submission" date="2023-08" db="EMBL/GenBank/DDBJ databases">
        <authorList>
            <person name="Audoor S."/>
            <person name="Bilcke G."/>
        </authorList>
    </citation>
    <scope>NUCLEOTIDE SEQUENCE</scope>
</reference>